<gene>
    <name evidence="1" type="ORF">EV182_005753</name>
</gene>
<evidence type="ECO:0000313" key="2">
    <source>
        <dbReference type="Proteomes" id="UP001145114"/>
    </source>
</evidence>
<comment type="caution">
    <text evidence="1">The sequence shown here is derived from an EMBL/GenBank/DDBJ whole genome shotgun (WGS) entry which is preliminary data.</text>
</comment>
<organism evidence="1 2">
    <name type="scientific">Spiromyces aspiralis</name>
    <dbReference type="NCBI Taxonomy" id="68401"/>
    <lineage>
        <taxon>Eukaryota</taxon>
        <taxon>Fungi</taxon>
        <taxon>Fungi incertae sedis</taxon>
        <taxon>Zoopagomycota</taxon>
        <taxon>Kickxellomycotina</taxon>
        <taxon>Kickxellomycetes</taxon>
        <taxon>Kickxellales</taxon>
        <taxon>Kickxellaceae</taxon>
        <taxon>Spiromyces</taxon>
    </lineage>
</organism>
<evidence type="ECO:0000313" key="1">
    <source>
        <dbReference type="EMBL" id="KAJ1673175.1"/>
    </source>
</evidence>
<sequence>MRDTLSGKEGIDLEYPHLLHGGSVKLQTGAVDGDGKPVFIANDTDNLHHSLPTTAVNNHDSGEYNGGGNITARWSFCEHWQIVMEPVGRPLRFVKSILELIIILRDTMKCHSTVIEECHILHCNISTDNILIIQPESGCM</sequence>
<reference evidence="1" key="1">
    <citation type="submission" date="2022-06" db="EMBL/GenBank/DDBJ databases">
        <title>Phylogenomic reconstructions and comparative analyses of Kickxellomycotina fungi.</title>
        <authorList>
            <person name="Reynolds N.K."/>
            <person name="Stajich J.E."/>
            <person name="Barry K."/>
            <person name="Grigoriev I.V."/>
            <person name="Crous P."/>
            <person name="Smith M.E."/>
        </authorList>
    </citation>
    <scope>NUCLEOTIDE SEQUENCE</scope>
    <source>
        <strain evidence="1">RSA 2271</strain>
    </source>
</reference>
<name>A0ACC1H9K2_9FUNG</name>
<dbReference type="Proteomes" id="UP001145114">
    <property type="component" value="Unassembled WGS sequence"/>
</dbReference>
<accession>A0ACC1H9K2</accession>
<proteinExistence type="predicted"/>
<dbReference type="EMBL" id="JAMZIH010007289">
    <property type="protein sequence ID" value="KAJ1673175.1"/>
    <property type="molecule type" value="Genomic_DNA"/>
</dbReference>
<keyword evidence="2" id="KW-1185">Reference proteome</keyword>
<protein>
    <submittedName>
        <fullName evidence="1">Uncharacterized protein</fullName>
    </submittedName>
</protein>